<accession>A0A382GX62</accession>
<name>A0A382GX62_9ZZZZ</name>
<sequence>MTRARTMAQHIGADGMMSENEDVFEEDLTVDANNNMVLAGPVTIPNITINGNLNVIQVLNITTEMNIGANGSLNMVG</sequence>
<dbReference type="EMBL" id="UINC01057529">
    <property type="protein sequence ID" value="SVB78781.1"/>
    <property type="molecule type" value="Genomic_DNA"/>
</dbReference>
<gene>
    <name evidence="1" type="ORF">METZ01_LOCUS231635</name>
</gene>
<evidence type="ECO:0000313" key="1">
    <source>
        <dbReference type="EMBL" id="SVB78781.1"/>
    </source>
</evidence>
<organism evidence="1">
    <name type="scientific">marine metagenome</name>
    <dbReference type="NCBI Taxonomy" id="408172"/>
    <lineage>
        <taxon>unclassified sequences</taxon>
        <taxon>metagenomes</taxon>
        <taxon>ecological metagenomes</taxon>
    </lineage>
</organism>
<reference evidence="1" key="1">
    <citation type="submission" date="2018-05" db="EMBL/GenBank/DDBJ databases">
        <authorList>
            <person name="Lanie J.A."/>
            <person name="Ng W.-L."/>
            <person name="Kazmierczak K.M."/>
            <person name="Andrzejewski T.M."/>
            <person name="Davidsen T.M."/>
            <person name="Wayne K.J."/>
            <person name="Tettelin H."/>
            <person name="Glass J.I."/>
            <person name="Rusch D."/>
            <person name="Podicherti R."/>
            <person name="Tsui H.-C.T."/>
            <person name="Winkler M.E."/>
        </authorList>
    </citation>
    <scope>NUCLEOTIDE SEQUENCE</scope>
</reference>
<proteinExistence type="predicted"/>
<protein>
    <submittedName>
        <fullName evidence="1">Uncharacterized protein</fullName>
    </submittedName>
</protein>
<dbReference type="AlphaFoldDB" id="A0A382GX62"/>